<feature type="domain" description="Phospholipid/glycerol acyltransferase" evidence="2">
    <location>
        <begin position="2"/>
        <end position="106"/>
    </location>
</feature>
<keyword evidence="1" id="KW-0812">Transmembrane</keyword>
<keyword evidence="4" id="KW-1185">Reference proteome</keyword>
<dbReference type="AlphaFoldDB" id="A0A0V0R020"/>
<evidence type="ECO:0000313" key="4">
    <source>
        <dbReference type="Proteomes" id="UP000054937"/>
    </source>
</evidence>
<dbReference type="OMA" id="RGMLHYA"/>
<gene>
    <name evidence="3" type="ORF">PPERSA_11226</name>
</gene>
<evidence type="ECO:0000256" key="1">
    <source>
        <dbReference type="SAM" id="Phobius"/>
    </source>
</evidence>
<keyword evidence="1" id="KW-0472">Membrane</keyword>
<comment type="caution">
    <text evidence="3">The sequence shown here is derived from an EMBL/GenBank/DDBJ whole genome shotgun (WGS) entry which is preliminary data.</text>
</comment>
<dbReference type="InterPro" id="IPR002123">
    <property type="entry name" value="Plipid/glycerol_acylTrfase"/>
</dbReference>
<reference evidence="3 4" key="1">
    <citation type="journal article" date="2015" name="Sci. Rep.">
        <title>Genome of the facultative scuticociliatosis pathogen Pseudocohnilembus persalinus provides insight into its virulence through horizontal gene transfer.</title>
        <authorList>
            <person name="Xiong J."/>
            <person name="Wang G."/>
            <person name="Cheng J."/>
            <person name="Tian M."/>
            <person name="Pan X."/>
            <person name="Warren A."/>
            <person name="Jiang C."/>
            <person name="Yuan D."/>
            <person name="Miao W."/>
        </authorList>
    </citation>
    <scope>NUCLEOTIDE SEQUENCE [LARGE SCALE GENOMIC DNA]</scope>
    <source>
        <strain evidence="3">36N120E</strain>
    </source>
</reference>
<proteinExistence type="predicted"/>
<dbReference type="OrthoDB" id="284525at2759"/>
<accession>A0A0V0R020</accession>
<protein>
    <recommendedName>
        <fullName evidence="2">Phospholipid/glycerol acyltransferase domain-containing protein</fullName>
    </recommendedName>
</protein>
<sequence length="153" mass="17805">MLLLNHRSWSDFFIHDVVTDYTANFVSRMAVGIIFPTILLLSHLTRSIWFFKRGNKGSLESLFTWFGLKWRQAYRKNVIVYPEGHRMYGAEKPSYLKKGMIGYAFRNKVDCQIIITFGNDKVCDEKSLKLRANQTVYSYTTDVIKPQNFGSEG</sequence>
<feature type="transmembrane region" description="Helical" evidence="1">
    <location>
        <begin position="25"/>
        <end position="44"/>
    </location>
</feature>
<dbReference type="Proteomes" id="UP000054937">
    <property type="component" value="Unassembled WGS sequence"/>
</dbReference>
<dbReference type="EMBL" id="LDAU01000082">
    <property type="protein sequence ID" value="KRX07677.1"/>
    <property type="molecule type" value="Genomic_DNA"/>
</dbReference>
<dbReference type="GO" id="GO:0016746">
    <property type="term" value="F:acyltransferase activity"/>
    <property type="evidence" value="ECO:0007669"/>
    <property type="project" value="InterPro"/>
</dbReference>
<organism evidence="3 4">
    <name type="scientific">Pseudocohnilembus persalinus</name>
    <name type="common">Ciliate</name>
    <dbReference type="NCBI Taxonomy" id="266149"/>
    <lineage>
        <taxon>Eukaryota</taxon>
        <taxon>Sar</taxon>
        <taxon>Alveolata</taxon>
        <taxon>Ciliophora</taxon>
        <taxon>Intramacronucleata</taxon>
        <taxon>Oligohymenophorea</taxon>
        <taxon>Scuticociliatia</taxon>
        <taxon>Philasterida</taxon>
        <taxon>Pseudocohnilembidae</taxon>
        <taxon>Pseudocohnilembus</taxon>
    </lineage>
</organism>
<dbReference type="Pfam" id="PF01553">
    <property type="entry name" value="Acyltransferase"/>
    <property type="match status" value="1"/>
</dbReference>
<name>A0A0V0R020_PSEPJ</name>
<keyword evidence="1" id="KW-1133">Transmembrane helix</keyword>
<evidence type="ECO:0000259" key="2">
    <source>
        <dbReference type="Pfam" id="PF01553"/>
    </source>
</evidence>
<dbReference type="InParanoid" id="A0A0V0R020"/>
<evidence type="ECO:0000313" key="3">
    <source>
        <dbReference type="EMBL" id="KRX07677.1"/>
    </source>
</evidence>